<dbReference type="AlphaFoldDB" id="C4J2C0"/>
<name>C4J2C0_MAIZE</name>
<reference evidence="1" key="1">
    <citation type="journal article" date="2009" name="PLoS Genet.">
        <title>Sequencing, mapping, and analysis of 27,455 maize full-length cDNAs.</title>
        <authorList>
            <person name="Soderlund C."/>
            <person name="Descour A."/>
            <person name="Kudrna D."/>
            <person name="Bomhoff M."/>
            <person name="Boyd L."/>
            <person name="Currie J."/>
            <person name="Angelova A."/>
            <person name="Collura K."/>
            <person name="Wissotski M."/>
            <person name="Ashley E."/>
            <person name="Morrow D."/>
            <person name="Fernandes J."/>
            <person name="Walbot V."/>
            <person name="Yu Y."/>
        </authorList>
    </citation>
    <scope>NUCLEOTIDE SEQUENCE</scope>
    <source>
        <strain evidence="1">B73</strain>
    </source>
</reference>
<evidence type="ECO:0000313" key="1">
    <source>
        <dbReference type="EMBL" id="ACR35320.1"/>
    </source>
</evidence>
<dbReference type="EMBL" id="BT084967">
    <property type="protein sequence ID" value="ACR35320.1"/>
    <property type="molecule type" value="mRNA"/>
</dbReference>
<sequence>MFEFQFQTRESGRAGEGFYYLLIATSRDGLNALESLYLLLQKASSPRQSVGQSGRGLTTGAAALLRPCAMNGCGSTLRPFIAIAVPVANGRSKDLERFFFLIASRS</sequence>
<organism evidence="1">
    <name type="scientific">Zea mays</name>
    <name type="common">Maize</name>
    <dbReference type="NCBI Taxonomy" id="4577"/>
    <lineage>
        <taxon>Eukaryota</taxon>
        <taxon>Viridiplantae</taxon>
        <taxon>Streptophyta</taxon>
        <taxon>Embryophyta</taxon>
        <taxon>Tracheophyta</taxon>
        <taxon>Spermatophyta</taxon>
        <taxon>Magnoliopsida</taxon>
        <taxon>Liliopsida</taxon>
        <taxon>Poales</taxon>
        <taxon>Poaceae</taxon>
        <taxon>PACMAD clade</taxon>
        <taxon>Panicoideae</taxon>
        <taxon>Andropogonodae</taxon>
        <taxon>Andropogoneae</taxon>
        <taxon>Tripsacinae</taxon>
        <taxon>Zea</taxon>
    </lineage>
</organism>
<protein>
    <submittedName>
        <fullName evidence="1">Uncharacterized protein</fullName>
    </submittedName>
</protein>
<accession>C4J2C0</accession>
<proteinExistence type="evidence at transcript level"/>